<evidence type="ECO:0000256" key="1">
    <source>
        <dbReference type="SAM" id="MobiDB-lite"/>
    </source>
</evidence>
<keyword evidence="3" id="KW-1185">Reference proteome</keyword>
<name>A0A517T5Y1_9PLAN</name>
<organism evidence="2 3">
    <name type="scientific">Calycomorphotria hydatis</name>
    <dbReference type="NCBI Taxonomy" id="2528027"/>
    <lineage>
        <taxon>Bacteria</taxon>
        <taxon>Pseudomonadati</taxon>
        <taxon>Planctomycetota</taxon>
        <taxon>Planctomycetia</taxon>
        <taxon>Planctomycetales</taxon>
        <taxon>Planctomycetaceae</taxon>
        <taxon>Calycomorphotria</taxon>
    </lineage>
</organism>
<dbReference type="AlphaFoldDB" id="A0A517T5Y1"/>
<evidence type="ECO:0000313" key="3">
    <source>
        <dbReference type="Proteomes" id="UP000319976"/>
    </source>
</evidence>
<dbReference type="EMBL" id="CP036316">
    <property type="protein sequence ID" value="QDT63779.1"/>
    <property type="molecule type" value="Genomic_DNA"/>
</dbReference>
<accession>A0A517T5Y1</accession>
<evidence type="ECO:0000313" key="2">
    <source>
        <dbReference type="EMBL" id="QDT63779.1"/>
    </source>
</evidence>
<sequence length="96" mass="10563">MQRHWFKSTNVRESLAVLRGGKKSRQEHLVSSGIVTNPQKFPEKKFFLPLPHTLRVIDAVGDSGWLKLKLATAMNLGEPGASATGDNGDSTHHQDS</sequence>
<protein>
    <submittedName>
        <fullName evidence="2">Uncharacterized protein</fullName>
    </submittedName>
</protein>
<dbReference type="KEGG" id="chya:V22_10040"/>
<gene>
    <name evidence="2" type="ORF">V22_10040</name>
</gene>
<feature type="region of interest" description="Disordered" evidence="1">
    <location>
        <begin position="77"/>
        <end position="96"/>
    </location>
</feature>
<proteinExistence type="predicted"/>
<reference evidence="2 3" key="1">
    <citation type="submission" date="2019-02" db="EMBL/GenBank/DDBJ databases">
        <title>Deep-cultivation of Planctomycetes and their phenomic and genomic characterization uncovers novel biology.</title>
        <authorList>
            <person name="Wiegand S."/>
            <person name="Jogler M."/>
            <person name="Boedeker C."/>
            <person name="Pinto D."/>
            <person name="Vollmers J."/>
            <person name="Rivas-Marin E."/>
            <person name="Kohn T."/>
            <person name="Peeters S.H."/>
            <person name="Heuer A."/>
            <person name="Rast P."/>
            <person name="Oberbeckmann S."/>
            <person name="Bunk B."/>
            <person name="Jeske O."/>
            <person name="Meyerdierks A."/>
            <person name="Storesund J.E."/>
            <person name="Kallscheuer N."/>
            <person name="Luecker S."/>
            <person name="Lage O.M."/>
            <person name="Pohl T."/>
            <person name="Merkel B.J."/>
            <person name="Hornburger P."/>
            <person name="Mueller R.-W."/>
            <person name="Bruemmer F."/>
            <person name="Labrenz M."/>
            <person name="Spormann A.M."/>
            <person name="Op den Camp H."/>
            <person name="Overmann J."/>
            <person name="Amann R."/>
            <person name="Jetten M.S.M."/>
            <person name="Mascher T."/>
            <person name="Medema M.H."/>
            <person name="Devos D.P."/>
            <person name="Kaster A.-K."/>
            <person name="Ovreas L."/>
            <person name="Rohde M."/>
            <person name="Galperin M.Y."/>
            <person name="Jogler C."/>
        </authorList>
    </citation>
    <scope>NUCLEOTIDE SEQUENCE [LARGE SCALE GENOMIC DNA]</scope>
    <source>
        <strain evidence="2 3">V22</strain>
    </source>
</reference>
<dbReference type="Proteomes" id="UP000319976">
    <property type="component" value="Chromosome"/>
</dbReference>